<dbReference type="SUPFAM" id="SSF51735">
    <property type="entry name" value="NAD(P)-binding Rossmann-fold domains"/>
    <property type="match status" value="1"/>
</dbReference>
<dbReference type="Pfam" id="PF13561">
    <property type="entry name" value="adh_short_C2"/>
    <property type="match status" value="1"/>
</dbReference>
<dbReference type="Gene3D" id="3.40.50.720">
    <property type="entry name" value="NAD(P)-binding Rossmann-like Domain"/>
    <property type="match status" value="1"/>
</dbReference>
<comment type="similarity">
    <text evidence="1">Belongs to the short-chain dehydrogenases/reductases (SDR) family.</text>
</comment>
<name>A0A6J6YTZ8_9ZZZZ</name>
<dbReference type="PRINTS" id="PR00080">
    <property type="entry name" value="SDRFAMILY"/>
</dbReference>
<dbReference type="CDD" id="cd05233">
    <property type="entry name" value="SDR_c"/>
    <property type="match status" value="1"/>
</dbReference>
<evidence type="ECO:0000256" key="1">
    <source>
        <dbReference type="ARBA" id="ARBA00006484"/>
    </source>
</evidence>
<gene>
    <name evidence="3" type="ORF">UFOPK2992_01433</name>
</gene>
<dbReference type="InterPro" id="IPR002347">
    <property type="entry name" value="SDR_fam"/>
</dbReference>
<evidence type="ECO:0000256" key="2">
    <source>
        <dbReference type="ARBA" id="ARBA00023002"/>
    </source>
</evidence>
<dbReference type="PANTHER" id="PTHR24321">
    <property type="entry name" value="DEHYDROGENASES, SHORT CHAIN"/>
    <property type="match status" value="1"/>
</dbReference>
<dbReference type="FunFam" id="3.40.50.720:FF:000084">
    <property type="entry name" value="Short-chain dehydrogenase reductase"/>
    <property type="match status" value="1"/>
</dbReference>
<dbReference type="AlphaFoldDB" id="A0A6J6YTZ8"/>
<organism evidence="3">
    <name type="scientific">freshwater metagenome</name>
    <dbReference type="NCBI Taxonomy" id="449393"/>
    <lineage>
        <taxon>unclassified sequences</taxon>
        <taxon>metagenomes</taxon>
        <taxon>ecological metagenomes</taxon>
    </lineage>
</organism>
<protein>
    <submittedName>
        <fullName evidence="3">Unannotated protein</fullName>
    </submittedName>
</protein>
<keyword evidence="2" id="KW-0560">Oxidoreductase</keyword>
<dbReference type="PANTHER" id="PTHR24321:SF8">
    <property type="entry name" value="ESTRADIOL 17-BETA-DEHYDROGENASE 8-RELATED"/>
    <property type="match status" value="1"/>
</dbReference>
<dbReference type="InterPro" id="IPR036291">
    <property type="entry name" value="NAD(P)-bd_dom_sf"/>
</dbReference>
<proteinExistence type="inferred from homology"/>
<reference evidence="3" key="1">
    <citation type="submission" date="2020-05" db="EMBL/GenBank/DDBJ databases">
        <authorList>
            <person name="Chiriac C."/>
            <person name="Salcher M."/>
            <person name="Ghai R."/>
            <person name="Kavagutti S V."/>
        </authorList>
    </citation>
    <scope>NUCLEOTIDE SEQUENCE</scope>
</reference>
<dbReference type="PRINTS" id="PR00081">
    <property type="entry name" value="GDHRDH"/>
</dbReference>
<accession>A0A6J6YTZ8</accession>
<dbReference type="GO" id="GO:0016491">
    <property type="term" value="F:oxidoreductase activity"/>
    <property type="evidence" value="ECO:0007669"/>
    <property type="project" value="UniProtKB-KW"/>
</dbReference>
<dbReference type="EMBL" id="CAFAAI010000268">
    <property type="protein sequence ID" value="CAB4808727.1"/>
    <property type="molecule type" value="Genomic_DNA"/>
</dbReference>
<sequence>MARLTSLSRSVAGKRVIVTGAASGMGRATAHLFADEGARVAVVDIGEARVKVVVDEIINAHGPDAAIGVVTDVANHAALKAMVARVAAAFGGIDIVINNAGVSMINSAFQDEDSFESNWATTLDINLTAHARIIRLCVPHLQASGGGRVVNIASTEAIVTTAGLSAYAASKAGVVGLTKSFAVELGRHGINVNCICPGPINTGMTSGIEEVAKATYAKRRVPLRRYGDPEEVAHMTLNLCLPSASFVNGAVIPVDGGMTIRHT</sequence>
<dbReference type="InterPro" id="IPR020904">
    <property type="entry name" value="Sc_DH/Rdtase_CS"/>
</dbReference>
<dbReference type="PROSITE" id="PS00061">
    <property type="entry name" value="ADH_SHORT"/>
    <property type="match status" value="1"/>
</dbReference>
<evidence type="ECO:0000313" key="3">
    <source>
        <dbReference type="EMBL" id="CAB4808727.1"/>
    </source>
</evidence>